<protein>
    <recommendedName>
        <fullName evidence="1">aminodeoxychorismate synthase</fullName>
        <ecNumber evidence="1">2.6.1.85</ecNumber>
    </recommendedName>
</protein>
<dbReference type="AlphaFoldDB" id="A0A081B8Q0"/>
<dbReference type="InterPro" id="IPR015890">
    <property type="entry name" value="Chorismate_C"/>
</dbReference>
<evidence type="ECO:0000256" key="1">
    <source>
        <dbReference type="ARBA" id="ARBA00013139"/>
    </source>
</evidence>
<reference evidence="6 7" key="1">
    <citation type="submission" date="2014-07" db="EMBL/GenBank/DDBJ databases">
        <title>Tepidicaulis marinum gen. nov., sp. nov., a novel marine bacterium denitrifying nitrate to nitrous oxide strictly under microaerobic conditions.</title>
        <authorList>
            <person name="Takeuchi M."/>
            <person name="Yamagishi T."/>
            <person name="Kamagata Y."/>
            <person name="Oshima K."/>
            <person name="Hattori M."/>
            <person name="Katayama T."/>
            <person name="Hanada S."/>
            <person name="Tamaki H."/>
            <person name="Marumo K."/>
            <person name="Maeda H."/>
            <person name="Nedachi M."/>
            <person name="Iwasaki W."/>
            <person name="Suwa Y."/>
            <person name="Sakata S."/>
        </authorList>
    </citation>
    <scope>NUCLEOTIDE SEQUENCE [LARGE SCALE GENOMIC DNA]</scope>
    <source>
        <strain evidence="6 7">MA2</strain>
    </source>
</reference>
<feature type="domain" description="Chorismate-utilising enzyme C-terminal" evidence="4">
    <location>
        <begin position="216"/>
        <end position="470"/>
    </location>
</feature>
<dbReference type="InterPro" id="IPR019999">
    <property type="entry name" value="Anth_synth_I-like"/>
</dbReference>
<dbReference type="PRINTS" id="PR00095">
    <property type="entry name" value="ANTSNTHASEI"/>
</dbReference>
<dbReference type="Pfam" id="PF04715">
    <property type="entry name" value="Anth_synt_I_N"/>
    <property type="match status" value="1"/>
</dbReference>
<evidence type="ECO:0000313" key="6">
    <source>
        <dbReference type="EMBL" id="GAK44418.1"/>
    </source>
</evidence>
<feature type="domain" description="Anthranilate synthase component I N-terminal" evidence="5">
    <location>
        <begin position="17"/>
        <end position="160"/>
    </location>
</feature>
<dbReference type="SUPFAM" id="SSF56322">
    <property type="entry name" value="ADC synthase"/>
    <property type="match status" value="1"/>
</dbReference>
<evidence type="ECO:0000313" key="7">
    <source>
        <dbReference type="Proteomes" id="UP000028702"/>
    </source>
</evidence>
<dbReference type="InterPro" id="IPR006805">
    <property type="entry name" value="Anth_synth_I_N"/>
</dbReference>
<name>A0A081B8Q0_9HYPH</name>
<accession>A0A081B8Q0</accession>
<dbReference type="GO" id="GO:0009396">
    <property type="term" value="P:folic acid-containing compound biosynthetic process"/>
    <property type="evidence" value="ECO:0007669"/>
    <property type="project" value="InterPro"/>
</dbReference>
<dbReference type="RefSeq" id="WP_244444377.1">
    <property type="nucleotide sequence ID" value="NZ_BBIO01000003.1"/>
</dbReference>
<proteinExistence type="predicted"/>
<evidence type="ECO:0000256" key="2">
    <source>
        <dbReference type="ARBA" id="ARBA00022679"/>
    </source>
</evidence>
<evidence type="ECO:0000259" key="5">
    <source>
        <dbReference type="Pfam" id="PF04715"/>
    </source>
</evidence>
<dbReference type="Pfam" id="PF00425">
    <property type="entry name" value="Chorismate_bind"/>
    <property type="match status" value="1"/>
</dbReference>
<keyword evidence="2" id="KW-0808">Transferase</keyword>
<gene>
    <name evidence="6" type="ORF">M2A_0917</name>
</gene>
<dbReference type="GO" id="GO:0000162">
    <property type="term" value="P:L-tryptophan biosynthetic process"/>
    <property type="evidence" value="ECO:0007669"/>
    <property type="project" value="TreeGrafter"/>
</dbReference>
<feature type="region of interest" description="Disordered" evidence="3">
    <location>
        <begin position="287"/>
        <end position="309"/>
    </location>
</feature>
<dbReference type="eggNOG" id="COG0147">
    <property type="taxonomic scope" value="Bacteria"/>
</dbReference>
<dbReference type="PANTHER" id="PTHR11236">
    <property type="entry name" value="AMINOBENZOATE/ANTHRANILATE SYNTHASE"/>
    <property type="match status" value="1"/>
</dbReference>
<comment type="caution">
    <text evidence="6">The sequence shown here is derived from an EMBL/GenBank/DDBJ whole genome shotgun (WGS) entry which is preliminary data.</text>
</comment>
<dbReference type="NCBIfam" id="TIGR00553">
    <property type="entry name" value="pabB"/>
    <property type="match status" value="1"/>
</dbReference>
<evidence type="ECO:0000256" key="3">
    <source>
        <dbReference type="SAM" id="MobiDB-lite"/>
    </source>
</evidence>
<dbReference type="EMBL" id="BBIO01000003">
    <property type="protein sequence ID" value="GAK44418.1"/>
    <property type="molecule type" value="Genomic_DNA"/>
</dbReference>
<dbReference type="InterPro" id="IPR005801">
    <property type="entry name" value="ADC_synthase"/>
</dbReference>
<dbReference type="STRING" id="1333998.M2A_0917"/>
<sequence length="497" mass="53516">MIKDISDKGVILEELGWVDPLALFAPLAHEPFALFLDSATAGPGREAALHGRWSFIAADPVCTLKAEPDGRALLDGSPCQEPVFDLIARLLARHRLEQEDLPEAARAIPFTGGLAGTIGYEMARALEDLPALSRDELPALALGLYDVVLAFDHQTQRLFLISTGLGEEKPPARAARAEARAAKWRARIALNPALAPLHWPLSPLPAHSVRALKTPDAYKADIARVIAYIHAGDIFQANLSQRFESDLTPGETPFLLYRRLRAHSPAPFAGFFNLEEGALLSSSPERFLSSDGKTAQTKPIKGTRPRGGSAKEDAALAAALQASGKDRAENVMIVDLMRNDFSRVCKDGSVRVPALCALESYANVHHLVSTVEGELCEGKTALDLLKAAFPGGSITGAPKIRAMEVIAELEQKPRGLYCGSFGYLGLDGRMDMNISIRTMSITGGKARFNAGGGIVADSDPQEEYEESLAKASAMRAALLGIRPEERPEESRGAEQRS</sequence>
<dbReference type="PANTHER" id="PTHR11236:SF50">
    <property type="entry name" value="AMINODEOXYCHORISMATE SYNTHASE COMPONENT 1"/>
    <property type="match status" value="1"/>
</dbReference>
<dbReference type="EC" id="2.6.1.85" evidence="1"/>
<dbReference type="Proteomes" id="UP000028702">
    <property type="component" value="Unassembled WGS sequence"/>
</dbReference>
<evidence type="ECO:0000259" key="4">
    <source>
        <dbReference type="Pfam" id="PF00425"/>
    </source>
</evidence>
<keyword evidence="7" id="KW-1185">Reference proteome</keyword>
<organism evidence="6 7">
    <name type="scientific">Tepidicaulis marinus</name>
    <dbReference type="NCBI Taxonomy" id="1333998"/>
    <lineage>
        <taxon>Bacteria</taxon>
        <taxon>Pseudomonadati</taxon>
        <taxon>Pseudomonadota</taxon>
        <taxon>Alphaproteobacteria</taxon>
        <taxon>Hyphomicrobiales</taxon>
        <taxon>Parvibaculaceae</taxon>
        <taxon>Tepidicaulis</taxon>
    </lineage>
</organism>
<dbReference type="GO" id="GO:0046820">
    <property type="term" value="F:4-amino-4-deoxychorismate synthase activity"/>
    <property type="evidence" value="ECO:0007669"/>
    <property type="project" value="UniProtKB-EC"/>
</dbReference>
<dbReference type="Gene3D" id="3.60.120.10">
    <property type="entry name" value="Anthranilate synthase"/>
    <property type="match status" value="1"/>
</dbReference>
<dbReference type="InterPro" id="IPR005802">
    <property type="entry name" value="ADC_synth_comp_1"/>
</dbReference>